<dbReference type="Gene3D" id="1.20.120.330">
    <property type="entry name" value="Nucleotidyltransferases domain 2"/>
    <property type="match status" value="1"/>
</dbReference>
<accession>A0A840S168</accession>
<organism evidence="2 3">
    <name type="scientific">Glaciimonas immobilis</name>
    <dbReference type="NCBI Taxonomy" id="728004"/>
    <lineage>
        <taxon>Bacteria</taxon>
        <taxon>Pseudomonadati</taxon>
        <taxon>Pseudomonadota</taxon>
        <taxon>Betaproteobacteria</taxon>
        <taxon>Burkholderiales</taxon>
        <taxon>Oxalobacteraceae</taxon>
        <taxon>Glaciimonas</taxon>
    </lineage>
</organism>
<evidence type="ECO:0000259" key="1">
    <source>
        <dbReference type="Pfam" id="PF05168"/>
    </source>
</evidence>
<dbReference type="EMBL" id="JACHHQ010000018">
    <property type="protein sequence ID" value="MBB5202604.1"/>
    <property type="molecule type" value="Genomic_DNA"/>
</dbReference>
<keyword evidence="3" id="KW-1185">Reference proteome</keyword>
<proteinExistence type="predicted"/>
<dbReference type="RefSeq" id="WP_245182503.1">
    <property type="nucleotide sequence ID" value="NZ_JAAOZT010000020.1"/>
</dbReference>
<sequence length="81" mass="8411">MPKDLICKAGRALESAQLLRNAGDIDGACNRAYYAIFDAAKAALLQILPGSDPMVGKTPIGLIAAFGLHLVKTGLVPAEFG</sequence>
<dbReference type="InterPro" id="IPR007842">
    <property type="entry name" value="HEPN_dom"/>
</dbReference>
<feature type="domain" description="HEPN" evidence="1">
    <location>
        <begin position="3"/>
        <end position="46"/>
    </location>
</feature>
<reference evidence="2 3" key="1">
    <citation type="submission" date="2020-08" db="EMBL/GenBank/DDBJ databases">
        <title>Genomic Encyclopedia of Type Strains, Phase IV (KMG-IV): sequencing the most valuable type-strain genomes for metagenomic binning, comparative biology and taxonomic classification.</title>
        <authorList>
            <person name="Goeker M."/>
        </authorList>
    </citation>
    <scope>NUCLEOTIDE SEQUENCE [LARGE SCALE GENOMIC DNA]</scope>
    <source>
        <strain evidence="2 3">DSM 23240</strain>
    </source>
</reference>
<name>A0A840S168_9BURK</name>
<evidence type="ECO:0000313" key="2">
    <source>
        <dbReference type="EMBL" id="MBB5202604.1"/>
    </source>
</evidence>
<dbReference type="Pfam" id="PF05168">
    <property type="entry name" value="HEPN"/>
    <property type="match status" value="1"/>
</dbReference>
<evidence type="ECO:0000313" key="3">
    <source>
        <dbReference type="Proteomes" id="UP000571084"/>
    </source>
</evidence>
<dbReference type="AlphaFoldDB" id="A0A840S168"/>
<comment type="caution">
    <text evidence="2">The sequence shown here is derived from an EMBL/GenBank/DDBJ whole genome shotgun (WGS) entry which is preliminary data.</text>
</comment>
<protein>
    <submittedName>
        <fullName evidence="2">Uncharacterized protein (UPF0332 family)</fullName>
    </submittedName>
</protein>
<dbReference type="Proteomes" id="UP000571084">
    <property type="component" value="Unassembled WGS sequence"/>
</dbReference>
<gene>
    <name evidence="2" type="ORF">HNR39_004473</name>
</gene>